<evidence type="ECO:0000256" key="4">
    <source>
        <dbReference type="ARBA" id="ARBA00023328"/>
    </source>
</evidence>
<dbReference type="PROSITE" id="PS50011">
    <property type="entry name" value="PROTEIN_KINASE_DOM"/>
    <property type="match status" value="1"/>
</dbReference>
<evidence type="ECO:0000313" key="8">
    <source>
        <dbReference type="EMBL" id="GAO49883.1"/>
    </source>
</evidence>
<reference evidence="8 9" key="2">
    <citation type="journal article" date="2014" name="J. Gen. Appl. Microbiol.">
        <title>The early diverging ascomycetous budding yeast Saitoella complicata has three histone deacetylases belonging to the Clr6, Hos2, and Rpd3 lineages.</title>
        <authorList>
            <person name="Nishida H."/>
            <person name="Matsumoto T."/>
            <person name="Kondo S."/>
            <person name="Hamamoto M."/>
            <person name="Yoshikawa H."/>
        </authorList>
    </citation>
    <scope>NUCLEOTIDE SEQUENCE [LARGE SCALE GENOMIC DNA]</scope>
    <source>
        <strain evidence="8 9">NRRL Y-17804</strain>
    </source>
</reference>
<evidence type="ECO:0000259" key="6">
    <source>
        <dbReference type="PROSITE" id="PS50011"/>
    </source>
</evidence>
<proteinExistence type="predicted"/>
<evidence type="ECO:0000259" key="7">
    <source>
        <dbReference type="PROSITE" id="PS51489"/>
    </source>
</evidence>
<dbReference type="FunFam" id="1.25.40.430:FF:000003">
    <property type="entry name" value="Checkpoint serine/threonine-protein kinase BUB1"/>
    <property type="match status" value="1"/>
</dbReference>
<dbReference type="Gene3D" id="1.10.510.10">
    <property type="entry name" value="Transferase(Phosphotransferase) domain 1"/>
    <property type="match status" value="1"/>
</dbReference>
<evidence type="ECO:0000313" key="9">
    <source>
        <dbReference type="Proteomes" id="UP000033140"/>
    </source>
</evidence>
<dbReference type="GO" id="GO:0007094">
    <property type="term" value="P:mitotic spindle assembly checkpoint signaling"/>
    <property type="evidence" value="ECO:0007669"/>
    <property type="project" value="InterPro"/>
</dbReference>
<evidence type="ECO:0000256" key="3">
    <source>
        <dbReference type="ARBA" id="ARBA00022838"/>
    </source>
</evidence>
<dbReference type="InterPro" id="IPR013212">
    <property type="entry name" value="Mad3/Bub1_I"/>
</dbReference>
<feature type="compositionally biased region" description="Acidic residues" evidence="5">
    <location>
        <begin position="552"/>
        <end position="574"/>
    </location>
</feature>
<keyword evidence="4" id="KW-0137">Centromere</keyword>
<dbReference type="InterPro" id="IPR011009">
    <property type="entry name" value="Kinase-like_dom_sf"/>
</dbReference>
<evidence type="ECO:0000256" key="2">
    <source>
        <dbReference type="ARBA" id="ARBA00022454"/>
    </source>
</evidence>
<dbReference type="InterPro" id="IPR000719">
    <property type="entry name" value="Prot_kinase_dom"/>
</dbReference>
<dbReference type="SMART" id="SM00220">
    <property type="entry name" value="S_TKc"/>
    <property type="match status" value="1"/>
</dbReference>
<gene>
    <name evidence="8" type="ORF">G7K_4020-t1</name>
</gene>
<dbReference type="GO" id="GO:0004672">
    <property type="term" value="F:protein kinase activity"/>
    <property type="evidence" value="ECO:0007669"/>
    <property type="project" value="InterPro"/>
</dbReference>
<dbReference type="AlphaFoldDB" id="A0A0E9NJA5"/>
<keyword evidence="9" id="KW-1185">Reference proteome</keyword>
<organism evidence="8 9">
    <name type="scientific">Saitoella complicata (strain BCRC 22490 / CBS 7301 / JCM 7358 / NBRC 10748 / NRRL Y-17804)</name>
    <dbReference type="NCBI Taxonomy" id="698492"/>
    <lineage>
        <taxon>Eukaryota</taxon>
        <taxon>Fungi</taxon>
        <taxon>Dikarya</taxon>
        <taxon>Ascomycota</taxon>
        <taxon>Taphrinomycotina</taxon>
        <taxon>Taphrinomycotina incertae sedis</taxon>
        <taxon>Saitoella</taxon>
    </lineage>
</organism>
<dbReference type="PANTHER" id="PTHR14030">
    <property type="entry name" value="MITOTIC CHECKPOINT SERINE/THREONINE-PROTEIN KINASE BUB1"/>
    <property type="match status" value="1"/>
</dbReference>
<dbReference type="Pfam" id="PF08311">
    <property type="entry name" value="Mad3_BUB1_I"/>
    <property type="match status" value="1"/>
</dbReference>
<evidence type="ECO:0008006" key="10">
    <source>
        <dbReference type="Google" id="ProtNLM"/>
    </source>
</evidence>
<keyword evidence="2" id="KW-0158">Chromosome</keyword>
<dbReference type="EMBL" id="BACD03000027">
    <property type="protein sequence ID" value="GAO49883.1"/>
    <property type="molecule type" value="Genomic_DNA"/>
</dbReference>
<accession>A0A0E9NJA5</accession>
<dbReference type="GO" id="GO:0032991">
    <property type="term" value="C:protein-containing complex"/>
    <property type="evidence" value="ECO:0007669"/>
    <property type="project" value="UniProtKB-ARBA"/>
</dbReference>
<dbReference type="Pfam" id="PF00069">
    <property type="entry name" value="Pkinase"/>
    <property type="match status" value="1"/>
</dbReference>
<dbReference type="STRING" id="698492.A0A0E9NJA5"/>
<feature type="domain" description="BUB1 N-terminal" evidence="7">
    <location>
        <begin position="47"/>
        <end position="211"/>
    </location>
</feature>
<dbReference type="Gene3D" id="1.25.40.430">
    <property type="match status" value="1"/>
</dbReference>
<dbReference type="PROSITE" id="PS00108">
    <property type="entry name" value="PROTEIN_KINASE_ST"/>
    <property type="match status" value="1"/>
</dbReference>
<dbReference type="Proteomes" id="UP000033140">
    <property type="component" value="Unassembled WGS sequence"/>
</dbReference>
<dbReference type="CDD" id="cd13981">
    <property type="entry name" value="STKc_Bub1_BubR1"/>
    <property type="match status" value="1"/>
</dbReference>
<feature type="domain" description="Protein kinase" evidence="6">
    <location>
        <begin position="788"/>
        <end position="1077"/>
    </location>
</feature>
<feature type="compositionally biased region" description="Basic and acidic residues" evidence="5">
    <location>
        <begin position="372"/>
        <end position="453"/>
    </location>
</feature>
<keyword evidence="3" id="KW-0995">Kinetochore</keyword>
<dbReference type="SMART" id="SM00777">
    <property type="entry name" value="Mad3_BUB1_I"/>
    <property type="match status" value="1"/>
</dbReference>
<dbReference type="PROSITE" id="PS51489">
    <property type="entry name" value="BUB1_N"/>
    <property type="match status" value="1"/>
</dbReference>
<dbReference type="OMA" id="NCEKGVG"/>
<dbReference type="InterPro" id="IPR008271">
    <property type="entry name" value="Ser/Thr_kinase_AS"/>
</dbReference>
<protein>
    <recommendedName>
        <fullName evidence="10">Protein kinase domain-containing protein</fullName>
    </recommendedName>
</protein>
<feature type="region of interest" description="Disordered" evidence="5">
    <location>
        <begin position="512"/>
        <end position="579"/>
    </location>
</feature>
<feature type="compositionally biased region" description="Acidic residues" evidence="5">
    <location>
        <begin position="518"/>
        <end position="536"/>
    </location>
</feature>
<feature type="region of interest" description="Disordered" evidence="5">
    <location>
        <begin position="360"/>
        <end position="463"/>
    </location>
</feature>
<dbReference type="PANTHER" id="PTHR14030:SF4">
    <property type="entry name" value="BUB1 KINASE, ISOFORM A-RELATED"/>
    <property type="match status" value="1"/>
</dbReference>
<name>A0A0E9NJA5_SAICN</name>
<dbReference type="GO" id="GO:0051754">
    <property type="term" value="P:meiotic sister chromatid cohesion, centromeric"/>
    <property type="evidence" value="ECO:0007669"/>
    <property type="project" value="TreeGrafter"/>
</dbReference>
<reference evidence="8 9" key="3">
    <citation type="journal article" date="2015" name="Genome Announc.">
        <title>Draft Genome Sequence of the Archiascomycetous Yeast Saitoella complicata.</title>
        <authorList>
            <person name="Yamauchi K."/>
            <person name="Kondo S."/>
            <person name="Hamamoto M."/>
            <person name="Takahashi Y."/>
            <person name="Ogura Y."/>
            <person name="Hayashi T."/>
            <person name="Nishida H."/>
        </authorList>
    </citation>
    <scope>NUCLEOTIDE SEQUENCE [LARGE SCALE GENOMIC DNA]</scope>
    <source>
        <strain evidence="8 9">NRRL Y-17804</strain>
    </source>
</reference>
<comment type="subcellular location">
    <subcellularLocation>
        <location evidence="1">Chromosome</location>
        <location evidence="1">Centromere</location>
        <location evidence="1">Kinetochore</location>
    </subcellularLocation>
</comment>
<evidence type="ECO:0000256" key="1">
    <source>
        <dbReference type="ARBA" id="ARBA00004629"/>
    </source>
</evidence>
<dbReference type="GO" id="GO:0000776">
    <property type="term" value="C:kinetochore"/>
    <property type="evidence" value="ECO:0007669"/>
    <property type="project" value="UniProtKB-KW"/>
</dbReference>
<evidence type="ECO:0000256" key="5">
    <source>
        <dbReference type="SAM" id="MobiDB-lite"/>
    </source>
</evidence>
<dbReference type="GO" id="GO:0005634">
    <property type="term" value="C:nucleus"/>
    <property type="evidence" value="ECO:0007669"/>
    <property type="project" value="TreeGrafter"/>
</dbReference>
<reference evidence="8 9" key="1">
    <citation type="journal article" date="2011" name="J. Gen. Appl. Microbiol.">
        <title>Draft genome sequencing of the enigmatic yeast Saitoella complicata.</title>
        <authorList>
            <person name="Nishida H."/>
            <person name="Hamamoto M."/>
            <person name="Sugiyama J."/>
        </authorList>
    </citation>
    <scope>NUCLEOTIDE SEQUENCE [LARGE SCALE GENOMIC DNA]</scope>
    <source>
        <strain evidence="8 9">NRRL Y-17804</strain>
    </source>
</reference>
<feature type="region of interest" description="Disordered" evidence="5">
    <location>
        <begin position="593"/>
        <end position="613"/>
    </location>
</feature>
<dbReference type="GO" id="GO:0005524">
    <property type="term" value="F:ATP binding"/>
    <property type="evidence" value="ECO:0007669"/>
    <property type="project" value="InterPro"/>
</dbReference>
<comment type="caution">
    <text evidence="8">The sequence shown here is derived from an EMBL/GenBank/DDBJ whole genome shotgun (WGS) entry which is preliminary data.</text>
</comment>
<sequence length="1104" mass="122310">MSDPIDFAAIETQKENIEPKLNGHRATNLRKAFGQKPDERQQQRASFEQELEIALEVDDPLDIWVRYVKWIQASYPAGQSSESGLVNVLERATKAFEGESWSQYLNDPRYLRLWCDYTRYSDSPREVYAYLFKNRVGLDLAMFYEEYAGYLESIGRSKQANDVFVMGIARRARPVERLQRTYSHFQARQAAGGNGKSEGVAGEVVRPALGGETGGLGTEQELTGLERQSAKLDVFADGPGEDEYMPAAGASAWGSLGTLEARKKENGVKSTTWAGQTLKSSTAVPTSSLAGAIYTDEVEDDAFMKSLPAYKPFYSVANGKQMKVQVHYCAIYADGEEEEEYSFAEVRAKSRGLNAKQLVKRANEEESGGGKAAEEARRAAEEKVRQEEELRRRAQEEAAKKAEEERRKKEGEARLAAEQQAREEAARLAAEGKARQEEAARIAAEEQRKREEEAAAELELTPKAAPREFSIAIAQTPLKDEDAPRRKVIKCASPTINTKAAMDDVLDLFNAPLRCEREESDDSEEDSDEDEDEDMGDTPAAEIMSEVVLAGEDGDSESDSDEDVEGDEREEDDLVTPMKKLDIFVDPTVTLQQQPAPELPPPAPPVFQDENENAQLPPPKMAVPATPQQQAPMPTQPRGFSGVPFNLMTPIVETPREFAQSTVRRAPLAPVVPQTPLAAYSQEDEPMSSPMVELPPPRRAPLAAKKPVLGVKKDAPVVEEGPIVKETVCNPMDEGIRQQIYGGLKYGPETFQGYHGEMAAHEAGKTDTIGRALKAGKPCSVELAGTVWHVKKKLGEGAFAPVYLVESDAGELIAMKVERPPSPWEFYIFRAASRRLGVSRANESIVHAKEFHAFADEGYLLLEYHNQGTMLDLVNLFRGGEGGAMDEILAMFFTVELLRAVEGLHAKGVIHGDLKPDNCLLRLESGEITSPAYRRDGSRGWNLKGVTLIDFGRGIDMKVFGEGVQFIADWETDAMDCAEMREARPWTYQVDYHGVAAIAHSLLFGSYIETMAESVGIGRKHYRITKSYKRYQQQELWSRLFEVLLNPVQVATEAGRGTALPILEEVRGVREGMEGWLEQNCEKGVGLRGLLKKIEGQVAAGRKR</sequence>
<dbReference type="SUPFAM" id="SSF56112">
    <property type="entry name" value="Protein kinase-like (PK-like)"/>
    <property type="match status" value="1"/>
</dbReference>
<dbReference type="InterPro" id="IPR015661">
    <property type="entry name" value="Bub1/Mad3"/>
</dbReference>